<proteinExistence type="predicted"/>
<comment type="caution">
    <text evidence="2">The sequence shown here is derived from an EMBL/GenBank/DDBJ whole genome shotgun (WGS) entry which is preliminary data.</text>
</comment>
<organism evidence="2 3">
    <name type="scientific">Zophobas morio</name>
    <dbReference type="NCBI Taxonomy" id="2755281"/>
    <lineage>
        <taxon>Eukaryota</taxon>
        <taxon>Metazoa</taxon>
        <taxon>Ecdysozoa</taxon>
        <taxon>Arthropoda</taxon>
        <taxon>Hexapoda</taxon>
        <taxon>Insecta</taxon>
        <taxon>Pterygota</taxon>
        <taxon>Neoptera</taxon>
        <taxon>Endopterygota</taxon>
        <taxon>Coleoptera</taxon>
        <taxon>Polyphaga</taxon>
        <taxon>Cucujiformia</taxon>
        <taxon>Tenebrionidae</taxon>
        <taxon>Zophobas</taxon>
    </lineage>
</organism>
<dbReference type="Proteomes" id="UP001168821">
    <property type="component" value="Unassembled WGS sequence"/>
</dbReference>
<dbReference type="AlphaFoldDB" id="A0AA38IIL0"/>
<evidence type="ECO:0000313" key="2">
    <source>
        <dbReference type="EMBL" id="KAJ3656650.1"/>
    </source>
</evidence>
<dbReference type="InterPro" id="IPR000477">
    <property type="entry name" value="RT_dom"/>
</dbReference>
<sequence>MFVEAFTKSYTSISKSVSYPNILSMRIVDSLTSIIFDSKTVEDLLNKIKISTSPGLDLLSPLLLKSWSRSLSLPLSLIMQKSVNEGCLPDVWKTASVTPIFKKGDKLDINNYRPISLTPIVTKIMERVIVTNMYRFCAQHNIIPKTQHGFMPGRPVVTNLLICINDWTLALNNNHLIYLDFSKAFDKVPHAALLLKLDHTGFRGQFLSWIKAYLSDRKFCVRVGDHFSDFTAVSSGVPQGSVLGPLLFLIYVADLPLHVKRKISSFADDSKLYGNPLSD</sequence>
<feature type="domain" description="Reverse transcriptase" evidence="1">
    <location>
        <begin position="81"/>
        <end position="279"/>
    </location>
</feature>
<evidence type="ECO:0000313" key="3">
    <source>
        <dbReference type="Proteomes" id="UP001168821"/>
    </source>
</evidence>
<accession>A0AA38IIL0</accession>
<keyword evidence="3" id="KW-1185">Reference proteome</keyword>
<dbReference type="GO" id="GO:0071897">
    <property type="term" value="P:DNA biosynthetic process"/>
    <property type="evidence" value="ECO:0007669"/>
    <property type="project" value="UniProtKB-ARBA"/>
</dbReference>
<dbReference type="Pfam" id="PF00078">
    <property type="entry name" value="RVT_1"/>
    <property type="match status" value="1"/>
</dbReference>
<gene>
    <name evidence="2" type="ORF">Zmor_015707</name>
</gene>
<dbReference type="PROSITE" id="PS50878">
    <property type="entry name" value="RT_POL"/>
    <property type="match status" value="1"/>
</dbReference>
<dbReference type="EMBL" id="JALNTZ010000004">
    <property type="protein sequence ID" value="KAJ3656650.1"/>
    <property type="molecule type" value="Genomic_DNA"/>
</dbReference>
<dbReference type="PANTHER" id="PTHR19446">
    <property type="entry name" value="REVERSE TRANSCRIPTASES"/>
    <property type="match status" value="1"/>
</dbReference>
<dbReference type="CDD" id="cd01650">
    <property type="entry name" value="RT_nLTR_like"/>
    <property type="match status" value="1"/>
</dbReference>
<reference evidence="2" key="1">
    <citation type="journal article" date="2023" name="G3 (Bethesda)">
        <title>Whole genome assemblies of Zophobas morio and Tenebrio molitor.</title>
        <authorList>
            <person name="Kaur S."/>
            <person name="Stinson S.A."/>
            <person name="diCenzo G.C."/>
        </authorList>
    </citation>
    <scope>NUCLEOTIDE SEQUENCE</scope>
    <source>
        <strain evidence="2">QUZm001</strain>
    </source>
</reference>
<evidence type="ECO:0000259" key="1">
    <source>
        <dbReference type="PROSITE" id="PS50878"/>
    </source>
</evidence>
<protein>
    <recommendedName>
        <fullName evidence="1">Reverse transcriptase domain-containing protein</fullName>
    </recommendedName>
</protein>
<dbReference type="SUPFAM" id="SSF56672">
    <property type="entry name" value="DNA/RNA polymerases"/>
    <property type="match status" value="1"/>
</dbReference>
<dbReference type="InterPro" id="IPR043502">
    <property type="entry name" value="DNA/RNA_pol_sf"/>
</dbReference>
<name>A0AA38IIL0_9CUCU</name>